<keyword evidence="2" id="KW-0732">Signal</keyword>
<dbReference type="Pfam" id="PF02884">
    <property type="entry name" value="Lyase_8_C"/>
    <property type="match status" value="1"/>
</dbReference>
<feature type="active site" evidence="4">
    <location>
        <position position="578"/>
    </location>
</feature>
<dbReference type="InterPro" id="IPR014718">
    <property type="entry name" value="GH-type_carb-bd"/>
</dbReference>
<comment type="similarity">
    <text evidence="1">Belongs to the polysaccharide lyase 8 family.</text>
</comment>
<feature type="domain" description="BIG2" evidence="5">
    <location>
        <begin position="196"/>
        <end position="273"/>
    </location>
</feature>
<dbReference type="Gene3D" id="2.60.40.1080">
    <property type="match status" value="1"/>
</dbReference>
<dbReference type="Gene3D" id="2.70.98.10">
    <property type="match status" value="1"/>
</dbReference>
<dbReference type="Gene3D" id="1.50.10.100">
    <property type="entry name" value="Chondroitin AC/alginate lyase"/>
    <property type="match status" value="1"/>
</dbReference>
<dbReference type="Pfam" id="PF02278">
    <property type="entry name" value="Lyase_8"/>
    <property type="match status" value="1"/>
</dbReference>
<dbReference type="InterPro" id="IPR008929">
    <property type="entry name" value="Chondroitin_lyas"/>
</dbReference>
<dbReference type="Gene3D" id="2.60.120.260">
    <property type="entry name" value="Galactose-binding domain-like"/>
    <property type="match status" value="1"/>
</dbReference>
<sequence length="1215" mass="135316">MQKGISVFLFTFMIISFVLPARNITAEETINENLIQNGGFETVTSNSSWANSEGPGKWSTWIPSGTPELRMDDSVFYEGEKSISIKATETSRADVLQDVSVKSGFTYQLSFWVKTENIEASGGGVFVRTQYLDSANKKISDGPSTEKLKGSQDWNTKRLGLTIPNNASKVRIELFFETAKGHAWFDEVALKESDKTVTDFSLKQNAVKVGIGETVTLEPVFTPADVTDKTVTWISSNPEIASVNSAGVVTGAESGAATIKATSKDGGFTAECLISVDSVEDIGYYDELRLSWFHKLTGNELYNPADQDAAAYTSGIEKKVTNEDGTGIWDMMNKMENRKSLWADNESTTNSAQITTSYQRLKDMALAYSSKGSALFRNQALKTDIIIGLDWLHNNRYNADKEEYGNWWDWEIGIPQTLNDIMVLMYNDLSSLQINNYIKAIDRFVPDPAKRVSLGDPNFRETGANLLDKALVVSLRGIIEKNSGKVLKGRDSISKEYIYVNSGDGVYRDGSLVQHFNVAYTGGYGATWVGRTADMLYLLKDSPWEVKDSNVDNVFNWVSDSFEPLIYKGAMMDMVSGRGVSRQSTNDHATGRSTILSLLRLADAAPQEHALSIKQMVKEWIQTDTSFSNYVNGLSIYQIHLVHTLVNDTTIEPRGELIKNQVFAGMDRVVHLRPGFGFGISMFSDRISGFEYGNGENKKGWYTGAGATYLYNNDLKQFSNDYWPTVDSYRLPGTTTDQSKGTLKDWESYYNPRSWVGGSNLDDLYGAAGMDFSLEKLTGSSLKGKKSWFMFDDEIVALGAAIYSTGESEVETIVENRQLNANGNNKLLINGEEKIKELGDSEVLNDVQWAHLEKNVQGSDIGYYFPNSPSLRGLRESRTGSWNEINSGGSTESITRNYLSLAFDHGKQPVDETYSYVLLPNKDVEQTKNYSEKPDVTILANTASVQAVREETLKLTAANFYQKDTVGFIKAGSAASVMVKEEKNGLTLSVSDPTQKQDKIRIEMNKTGLEVDKKDDKIKVLQTSPTIQVEVNVANSIGKTHSIQFIDKESPTISAPKTDDIYRTDTVNLTFAMSDSYSDIASKEFYLDDVAVSNPIEIKPYSLSLGEHTIKVIATDQAGNVAEETYQLNVIMDINHLREAINYGRDKEWINNEIANNLHVKINHIIQKEKMNNKQIRNNLHAMTKLIQAQSGKKIDESFANLLLEDISNLLTLYQ</sequence>
<dbReference type="Gene3D" id="2.60.40.10">
    <property type="entry name" value="Immunoglobulins"/>
    <property type="match status" value="1"/>
</dbReference>
<reference evidence="6 7" key="1">
    <citation type="submission" date="2017-07" db="EMBL/GenBank/DDBJ databases">
        <title>Isolation and whole genome analysis of endospore-forming bacteria from heroin.</title>
        <authorList>
            <person name="Kalinowski J."/>
            <person name="Ahrens B."/>
            <person name="Al-Dilaimi A."/>
            <person name="Winkler A."/>
            <person name="Wibberg D."/>
            <person name="Schleenbecker U."/>
            <person name="Ruckert C."/>
            <person name="Wolfel R."/>
            <person name="Grass G."/>
        </authorList>
    </citation>
    <scope>NUCLEOTIDE SEQUENCE [LARGE SCALE GENOMIC DNA]</scope>
    <source>
        <strain evidence="6 7">7521-2</strain>
    </source>
</reference>
<dbReference type="GO" id="GO:0005975">
    <property type="term" value="P:carbohydrate metabolic process"/>
    <property type="evidence" value="ECO:0007669"/>
    <property type="project" value="InterPro"/>
</dbReference>
<evidence type="ECO:0000256" key="1">
    <source>
        <dbReference type="ARBA" id="ARBA00006699"/>
    </source>
</evidence>
<keyword evidence="3" id="KW-0456">Lyase</keyword>
<dbReference type="SUPFAM" id="SSF74650">
    <property type="entry name" value="Galactose mutarotase-like"/>
    <property type="match status" value="1"/>
</dbReference>
<evidence type="ECO:0000256" key="2">
    <source>
        <dbReference type="ARBA" id="ARBA00022729"/>
    </source>
</evidence>
<dbReference type="InterPro" id="IPR011071">
    <property type="entry name" value="Lyase_8-like_C"/>
</dbReference>
<dbReference type="InterPro" id="IPR008964">
    <property type="entry name" value="Invasin/intimin_cell_adhesion"/>
</dbReference>
<dbReference type="GO" id="GO:0016837">
    <property type="term" value="F:carbon-oxygen lyase activity, acting on polysaccharides"/>
    <property type="evidence" value="ECO:0007669"/>
    <property type="project" value="UniProtKB-ARBA"/>
</dbReference>
<dbReference type="AlphaFoldDB" id="A0AA91Z2T0"/>
<dbReference type="PANTHER" id="PTHR38481">
    <property type="entry name" value="HYALURONATE LYASE"/>
    <property type="match status" value="1"/>
</dbReference>
<feature type="active site" evidence="4">
    <location>
        <position position="515"/>
    </location>
</feature>
<dbReference type="InterPro" id="IPR013783">
    <property type="entry name" value="Ig-like_fold"/>
</dbReference>
<dbReference type="InterPro" id="IPR003343">
    <property type="entry name" value="Big_2"/>
</dbReference>
<dbReference type="EMBL" id="NPBQ01000001">
    <property type="protein sequence ID" value="PAD85298.1"/>
    <property type="molecule type" value="Genomic_DNA"/>
</dbReference>
<dbReference type="Pfam" id="PF02368">
    <property type="entry name" value="Big_2"/>
    <property type="match status" value="1"/>
</dbReference>
<dbReference type="SUPFAM" id="SSF48230">
    <property type="entry name" value="Chondroitin AC/alginate lyase"/>
    <property type="match status" value="1"/>
</dbReference>
<protein>
    <recommendedName>
        <fullName evidence="5">BIG2 domain-containing protein</fullName>
    </recommendedName>
</protein>
<dbReference type="Proteomes" id="UP000216961">
    <property type="component" value="Unassembled WGS sequence"/>
</dbReference>
<dbReference type="SUPFAM" id="SSF49863">
    <property type="entry name" value="Hyaluronate lyase-like, C-terminal domain"/>
    <property type="match status" value="1"/>
</dbReference>
<evidence type="ECO:0000256" key="3">
    <source>
        <dbReference type="ARBA" id="ARBA00023239"/>
    </source>
</evidence>
<dbReference type="GO" id="GO:0005576">
    <property type="term" value="C:extracellular region"/>
    <property type="evidence" value="ECO:0007669"/>
    <property type="project" value="InterPro"/>
</dbReference>
<accession>A0AA91Z2T0</accession>
<dbReference type="InterPro" id="IPR004103">
    <property type="entry name" value="Lyase_8_C"/>
</dbReference>
<dbReference type="Pfam" id="PF22637">
    <property type="entry name" value="CBM_4_9_1"/>
    <property type="match status" value="1"/>
</dbReference>
<dbReference type="Gene3D" id="2.60.220.10">
    <property type="entry name" value="Polysaccharide lyase family 8-like, C-terminal"/>
    <property type="match status" value="1"/>
</dbReference>
<feature type="active site" evidence="4">
    <location>
        <position position="524"/>
    </location>
</feature>
<proteinExistence type="inferred from homology"/>
<organism evidence="6 7">
    <name type="scientific">Niallia circulans</name>
    <name type="common">Bacillus circulans</name>
    <dbReference type="NCBI Taxonomy" id="1397"/>
    <lineage>
        <taxon>Bacteria</taxon>
        <taxon>Bacillati</taxon>
        <taxon>Bacillota</taxon>
        <taxon>Bacilli</taxon>
        <taxon>Bacillales</taxon>
        <taxon>Bacillaceae</taxon>
        <taxon>Niallia</taxon>
    </lineage>
</organism>
<dbReference type="InterPro" id="IPR011013">
    <property type="entry name" value="Gal_mutarotase_sf_dom"/>
</dbReference>
<dbReference type="SUPFAM" id="SSF49373">
    <property type="entry name" value="Invasin/intimin cell-adhesion fragments"/>
    <property type="match status" value="1"/>
</dbReference>
<dbReference type="InterPro" id="IPR012970">
    <property type="entry name" value="Lyase_8_alpha_N"/>
</dbReference>
<dbReference type="PANTHER" id="PTHR38481:SF1">
    <property type="entry name" value="HYALURONATE LYASE"/>
    <property type="match status" value="1"/>
</dbReference>
<dbReference type="InterPro" id="IPR003159">
    <property type="entry name" value="Lyase_8_central_dom"/>
</dbReference>
<gene>
    <name evidence="6" type="ORF">CHH57_00040</name>
</gene>
<dbReference type="CDD" id="cd01083">
    <property type="entry name" value="GAG_Lyase"/>
    <property type="match status" value="1"/>
</dbReference>
<dbReference type="SMART" id="SM00635">
    <property type="entry name" value="BID_2"/>
    <property type="match status" value="1"/>
</dbReference>
<dbReference type="InterPro" id="IPR008979">
    <property type="entry name" value="Galactose-bd-like_sf"/>
</dbReference>
<comment type="caution">
    <text evidence="6">The sequence shown here is derived from an EMBL/GenBank/DDBJ whole genome shotgun (WGS) entry which is preliminary data.</text>
</comment>
<evidence type="ECO:0000256" key="4">
    <source>
        <dbReference type="PIRSR" id="PIRSR638970-1"/>
    </source>
</evidence>
<dbReference type="InterPro" id="IPR054563">
    <property type="entry name" value="HylB-like_N"/>
</dbReference>
<evidence type="ECO:0000259" key="5">
    <source>
        <dbReference type="SMART" id="SM00635"/>
    </source>
</evidence>
<dbReference type="RefSeq" id="WP_095328290.1">
    <property type="nucleotide sequence ID" value="NZ_NPBQ01000001.1"/>
</dbReference>
<evidence type="ECO:0000313" key="6">
    <source>
        <dbReference type="EMBL" id="PAD85298.1"/>
    </source>
</evidence>
<dbReference type="InterPro" id="IPR038970">
    <property type="entry name" value="Lyase_8"/>
</dbReference>
<evidence type="ECO:0000313" key="7">
    <source>
        <dbReference type="Proteomes" id="UP000216961"/>
    </source>
</evidence>
<dbReference type="SUPFAM" id="SSF49785">
    <property type="entry name" value="Galactose-binding domain-like"/>
    <property type="match status" value="1"/>
</dbReference>
<dbReference type="Pfam" id="PF08124">
    <property type="entry name" value="Lyase_8_N"/>
    <property type="match status" value="1"/>
</dbReference>
<name>A0AA91Z2T0_NIACI</name>
<dbReference type="GO" id="GO:0030246">
    <property type="term" value="F:carbohydrate binding"/>
    <property type="evidence" value="ECO:0007669"/>
    <property type="project" value="InterPro"/>
</dbReference>